<sequence>MAMNKSHLYLIRATRYVSVLLFLINGSLQAQSTNSERIDSLKKELQNAKDIESEIDILNELSYSALDIDYNLSQEYSQKALSLSEKNGYDIGKATALYNMSLHAFQLGSYDSTYVYCEQALIISQESGNKVLSAKIMNRLGVTYQTLGNRKRALSNYLSALRIFEDDNDKGGVAAVCNKLGIFYETQQEYDKALKYYQKALDYHQRIGGPRQQAIVINNIGVVYHKTQQLDKALEHYQRSKALLIKTGDSINISIRDINIGKIHKEWKDYDSASVYLTSALKACEASGNKNLQLYTLNQLGETKIGKSEFDSAFTYLQRALRLAAETGEKEVAPEIYRNLSNTYYGLRRFKDAYDANVAYHHLKDSLFNIERSHDIAEIEAKYRVSEKEKEISLLKSQSEKKDIILYSSITGLVLFLILIILIVNDYKRRSRASRLINEKNEELNRQRISELLKEQQLKSIHGKLEGQENERKRIAKELHDGIGGTLASIKLNLQKVKDERLTDLINDIDKACEEVRTVSHNLAPPAFFNSALTDIIRDFVEKSLNRHKINVNLEFYPEKTLNNISTDLQVDLYRIVQELVTNITKHAEASHVEITITAHDHIINLIVEDDGKGYIPSQNIKGIGLQNISSRVNALNGIIHFDSKPGRGTAVSIDIPYQHWNFSTRQVELRDGINA</sequence>
<dbReference type="AlphaFoldDB" id="L8JPA5"/>
<comment type="subcellular location">
    <subcellularLocation>
        <location evidence="3">Cytoplasm</location>
    </subcellularLocation>
</comment>
<keyword evidence="11" id="KW-0547">Nucleotide-binding</keyword>
<keyword evidence="8" id="KW-0597">Phosphoprotein</keyword>
<dbReference type="Pfam" id="PF02518">
    <property type="entry name" value="HATPase_c"/>
    <property type="match status" value="1"/>
</dbReference>
<dbReference type="PRINTS" id="PR00344">
    <property type="entry name" value="BCTRLSENSOR"/>
</dbReference>
<keyword evidence="10" id="KW-0479">Metal-binding</keyword>
<keyword evidence="12" id="KW-0418">Kinase</keyword>
<reference evidence="22 23" key="1">
    <citation type="submission" date="2012-12" db="EMBL/GenBank/DDBJ databases">
        <title>Genome assembly of Fulvivirga imtechensis AK7.</title>
        <authorList>
            <person name="Nupur N."/>
            <person name="Khatri I."/>
            <person name="Kumar R."/>
            <person name="Subramanian S."/>
            <person name="Pinnaka A."/>
        </authorList>
    </citation>
    <scope>NUCLEOTIDE SEQUENCE [LARGE SCALE GENOMIC DNA]</scope>
    <source>
        <strain evidence="22 23">AK7</strain>
    </source>
</reference>
<accession>L8JPA5</accession>
<dbReference type="InterPro" id="IPR019734">
    <property type="entry name" value="TPR_rpt"/>
</dbReference>
<keyword evidence="16" id="KW-0411">Iron-sulfur</keyword>
<dbReference type="InterPro" id="IPR011712">
    <property type="entry name" value="Sig_transdc_His_kin_sub3_dim/P"/>
</dbReference>
<keyword evidence="20" id="KW-0812">Transmembrane</keyword>
<dbReference type="EC" id="2.7.13.3" evidence="4"/>
<dbReference type="SMART" id="SM00028">
    <property type="entry name" value="TPR"/>
    <property type="match status" value="6"/>
</dbReference>
<dbReference type="Proteomes" id="UP000011135">
    <property type="component" value="Unassembled WGS sequence"/>
</dbReference>
<dbReference type="Pfam" id="PF07730">
    <property type="entry name" value="HisKA_3"/>
    <property type="match status" value="1"/>
</dbReference>
<keyword evidence="15" id="KW-0902">Two-component regulatory system</keyword>
<evidence type="ECO:0000256" key="17">
    <source>
        <dbReference type="ARBA" id="ARBA00024827"/>
    </source>
</evidence>
<dbReference type="Pfam" id="PF13424">
    <property type="entry name" value="TPR_12"/>
    <property type="match status" value="2"/>
</dbReference>
<feature type="repeat" description="TPR" evidence="19">
    <location>
        <begin position="214"/>
        <end position="247"/>
    </location>
</feature>
<evidence type="ECO:0000256" key="10">
    <source>
        <dbReference type="ARBA" id="ARBA00022723"/>
    </source>
</evidence>
<evidence type="ECO:0000256" key="5">
    <source>
        <dbReference type="ARBA" id="ARBA00017322"/>
    </source>
</evidence>
<dbReference type="OrthoDB" id="9760839at2"/>
<dbReference type="GO" id="GO:0046983">
    <property type="term" value="F:protein dimerization activity"/>
    <property type="evidence" value="ECO:0007669"/>
    <property type="project" value="InterPro"/>
</dbReference>
<dbReference type="EMBL" id="AMZN01000081">
    <property type="protein sequence ID" value="ELR69212.1"/>
    <property type="molecule type" value="Genomic_DNA"/>
</dbReference>
<evidence type="ECO:0000256" key="20">
    <source>
        <dbReference type="SAM" id="Phobius"/>
    </source>
</evidence>
<keyword evidence="9" id="KW-0808">Transferase</keyword>
<keyword evidence="23" id="KW-1185">Reference proteome</keyword>
<evidence type="ECO:0000259" key="21">
    <source>
        <dbReference type="PROSITE" id="PS50109"/>
    </source>
</evidence>
<evidence type="ECO:0000256" key="14">
    <source>
        <dbReference type="ARBA" id="ARBA00023004"/>
    </source>
</evidence>
<dbReference type="GO" id="GO:0005524">
    <property type="term" value="F:ATP binding"/>
    <property type="evidence" value="ECO:0007669"/>
    <property type="project" value="UniProtKB-KW"/>
</dbReference>
<evidence type="ECO:0000256" key="11">
    <source>
        <dbReference type="ARBA" id="ARBA00022741"/>
    </source>
</evidence>
<dbReference type="PROSITE" id="PS50005">
    <property type="entry name" value="TPR"/>
    <property type="match status" value="3"/>
</dbReference>
<evidence type="ECO:0000256" key="19">
    <source>
        <dbReference type="PROSITE-ProRule" id="PRU00339"/>
    </source>
</evidence>
<keyword evidence="14" id="KW-0408">Iron</keyword>
<comment type="catalytic activity">
    <reaction evidence="1">
        <text>ATP + protein L-histidine = ADP + protein N-phospho-L-histidine.</text>
        <dbReference type="EC" id="2.7.13.3"/>
    </reaction>
</comment>
<name>L8JPA5_9BACT</name>
<dbReference type="CDD" id="cd16917">
    <property type="entry name" value="HATPase_UhpB-NarQ-NarX-like"/>
    <property type="match status" value="1"/>
</dbReference>
<keyword evidence="20" id="KW-1133">Transmembrane helix</keyword>
<dbReference type="Gene3D" id="1.20.5.1930">
    <property type="match status" value="1"/>
</dbReference>
<dbReference type="InterPro" id="IPR005467">
    <property type="entry name" value="His_kinase_dom"/>
</dbReference>
<dbReference type="PROSITE" id="PS50109">
    <property type="entry name" value="HIS_KIN"/>
    <property type="match status" value="1"/>
</dbReference>
<dbReference type="GO" id="GO:0051539">
    <property type="term" value="F:4 iron, 4 sulfur cluster binding"/>
    <property type="evidence" value="ECO:0007669"/>
    <property type="project" value="UniProtKB-KW"/>
</dbReference>
<dbReference type="eggNOG" id="COG4585">
    <property type="taxonomic scope" value="Bacteria"/>
</dbReference>
<dbReference type="InterPro" id="IPR036890">
    <property type="entry name" value="HATPase_C_sf"/>
</dbReference>
<dbReference type="STRING" id="1237149.C900_05283"/>
<dbReference type="SUPFAM" id="SSF48452">
    <property type="entry name" value="TPR-like"/>
    <property type="match status" value="2"/>
</dbReference>
<dbReference type="GO" id="GO:0046872">
    <property type="term" value="F:metal ion binding"/>
    <property type="evidence" value="ECO:0007669"/>
    <property type="project" value="UniProtKB-KW"/>
</dbReference>
<evidence type="ECO:0000256" key="9">
    <source>
        <dbReference type="ARBA" id="ARBA00022679"/>
    </source>
</evidence>
<keyword evidence="6" id="KW-0004">4Fe-4S</keyword>
<evidence type="ECO:0000256" key="7">
    <source>
        <dbReference type="ARBA" id="ARBA00022490"/>
    </source>
</evidence>
<keyword evidence="13" id="KW-0067">ATP-binding</keyword>
<dbReference type="PANTHER" id="PTHR24421">
    <property type="entry name" value="NITRATE/NITRITE SENSOR PROTEIN NARX-RELATED"/>
    <property type="match status" value="1"/>
</dbReference>
<evidence type="ECO:0000256" key="4">
    <source>
        <dbReference type="ARBA" id="ARBA00012438"/>
    </source>
</evidence>
<feature type="repeat" description="TPR" evidence="19">
    <location>
        <begin position="134"/>
        <end position="167"/>
    </location>
</feature>
<dbReference type="eggNOG" id="COG0457">
    <property type="taxonomic scope" value="Bacteria"/>
</dbReference>
<keyword evidence="7" id="KW-0963">Cytoplasm</keyword>
<dbReference type="InterPro" id="IPR004358">
    <property type="entry name" value="Sig_transdc_His_kin-like_C"/>
</dbReference>
<comment type="caution">
    <text evidence="22">The sequence shown here is derived from an EMBL/GenBank/DDBJ whole genome shotgun (WGS) entry which is preliminary data.</text>
</comment>
<evidence type="ECO:0000256" key="1">
    <source>
        <dbReference type="ARBA" id="ARBA00000085"/>
    </source>
</evidence>
<evidence type="ECO:0000256" key="6">
    <source>
        <dbReference type="ARBA" id="ARBA00022485"/>
    </source>
</evidence>
<comment type="function">
    <text evidence="17">Member of the two-component regulatory system NreB/NreC involved in the control of dissimilatory nitrate/nitrite reduction in response to oxygen. NreB functions as a direct oxygen sensor histidine kinase which is autophosphorylated, in the absence of oxygen, probably at the conserved histidine residue, and transfers its phosphate group probably to a conserved aspartate residue of NreC. NreB/NreC activates the expression of the nitrate (narGHJI) and nitrite (nir) reductase operons, as well as the putative nitrate transporter gene narT.</text>
</comment>
<keyword evidence="20" id="KW-0472">Membrane</keyword>
<evidence type="ECO:0000313" key="23">
    <source>
        <dbReference type="Proteomes" id="UP000011135"/>
    </source>
</evidence>
<protein>
    <recommendedName>
        <fullName evidence="5">Oxygen sensor histidine kinase NreB</fullName>
        <ecNumber evidence="4">2.7.13.3</ecNumber>
    </recommendedName>
    <alternativeName>
        <fullName evidence="18">Nitrogen regulation protein B</fullName>
    </alternativeName>
</protein>
<dbReference type="GO" id="GO:0016020">
    <property type="term" value="C:membrane"/>
    <property type="evidence" value="ECO:0007669"/>
    <property type="project" value="InterPro"/>
</dbReference>
<dbReference type="InterPro" id="IPR003594">
    <property type="entry name" value="HATPase_dom"/>
</dbReference>
<feature type="repeat" description="TPR" evidence="19">
    <location>
        <begin position="174"/>
        <end position="207"/>
    </location>
</feature>
<evidence type="ECO:0000256" key="2">
    <source>
        <dbReference type="ARBA" id="ARBA00001966"/>
    </source>
</evidence>
<dbReference type="Gene3D" id="3.30.565.10">
    <property type="entry name" value="Histidine kinase-like ATPase, C-terminal domain"/>
    <property type="match status" value="1"/>
</dbReference>
<dbReference type="Gene3D" id="1.25.40.10">
    <property type="entry name" value="Tetratricopeptide repeat domain"/>
    <property type="match status" value="3"/>
</dbReference>
<proteinExistence type="predicted"/>
<gene>
    <name evidence="22" type="ORF">C900_05283</name>
</gene>
<dbReference type="SMART" id="SM00387">
    <property type="entry name" value="HATPase_c"/>
    <property type="match status" value="1"/>
</dbReference>
<dbReference type="InterPro" id="IPR050482">
    <property type="entry name" value="Sensor_HK_TwoCompSys"/>
</dbReference>
<dbReference type="SUPFAM" id="SSF55874">
    <property type="entry name" value="ATPase domain of HSP90 chaperone/DNA topoisomerase II/histidine kinase"/>
    <property type="match status" value="1"/>
</dbReference>
<evidence type="ECO:0000313" key="22">
    <source>
        <dbReference type="EMBL" id="ELR69212.1"/>
    </source>
</evidence>
<evidence type="ECO:0000256" key="3">
    <source>
        <dbReference type="ARBA" id="ARBA00004496"/>
    </source>
</evidence>
<evidence type="ECO:0000256" key="15">
    <source>
        <dbReference type="ARBA" id="ARBA00023012"/>
    </source>
</evidence>
<dbReference type="InterPro" id="IPR011990">
    <property type="entry name" value="TPR-like_helical_dom_sf"/>
</dbReference>
<organism evidence="22 23">
    <name type="scientific">Fulvivirga imtechensis AK7</name>
    <dbReference type="NCBI Taxonomy" id="1237149"/>
    <lineage>
        <taxon>Bacteria</taxon>
        <taxon>Pseudomonadati</taxon>
        <taxon>Bacteroidota</taxon>
        <taxon>Cytophagia</taxon>
        <taxon>Cytophagales</taxon>
        <taxon>Fulvivirgaceae</taxon>
        <taxon>Fulvivirga</taxon>
    </lineage>
</organism>
<evidence type="ECO:0000256" key="8">
    <source>
        <dbReference type="ARBA" id="ARBA00022553"/>
    </source>
</evidence>
<evidence type="ECO:0000256" key="13">
    <source>
        <dbReference type="ARBA" id="ARBA00022840"/>
    </source>
</evidence>
<feature type="domain" description="Histidine kinase" evidence="21">
    <location>
        <begin position="474"/>
        <end position="660"/>
    </location>
</feature>
<comment type="cofactor">
    <cofactor evidence="2">
        <name>[4Fe-4S] cluster</name>
        <dbReference type="ChEBI" id="CHEBI:49883"/>
    </cofactor>
</comment>
<dbReference type="PANTHER" id="PTHR24421:SF10">
    <property type="entry name" value="NITRATE_NITRITE SENSOR PROTEIN NARQ"/>
    <property type="match status" value="1"/>
</dbReference>
<feature type="transmembrane region" description="Helical" evidence="20">
    <location>
        <begin position="404"/>
        <end position="425"/>
    </location>
</feature>
<evidence type="ECO:0000256" key="12">
    <source>
        <dbReference type="ARBA" id="ARBA00022777"/>
    </source>
</evidence>
<evidence type="ECO:0000256" key="18">
    <source>
        <dbReference type="ARBA" id="ARBA00030800"/>
    </source>
</evidence>
<evidence type="ECO:0000256" key="16">
    <source>
        <dbReference type="ARBA" id="ARBA00023014"/>
    </source>
</evidence>
<dbReference type="GO" id="GO:0005737">
    <property type="term" value="C:cytoplasm"/>
    <property type="evidence" value="ECO:0007669"/>
    <property type="project" value="UniProtKB-SubCell"/>
</dbReference>
<dbReference type="GO" id="GO:0000155">
    <property type="term" value="F:phosphorelay sensor kinase activity"/>
    <property type="evidence" value="ECO:0007669"/>
    <property type="project" value="InterPro"/>
</dbReference>
<keyword evidence="19" id="KW-0802">TPR repeat</keyword>